<accession>A0ABV2LNT8</accession>
<keyword evidence="5" id="KW-1185">Reference proteome</keyword>
<feature type="chain" id="PRO_5046357299" evidence="2">
    <location>
        <begin position="20"/>
        <end position="458"/>
    </location>
</feature>
<dbReference type="PROSITE" id="PS51257">
    <property type="entry name" value="PROKAR_LIPOPROTEIN"/>
    <property type="match status" value="1"/>
</dbReference>
<evidence type="ECO:0000259" key="3">
    <source>
        <dbReference type="PROSITE" id="PS50234"/>
    </source>
</evidence>
<feature type="region of interest" description="Disordered" evidence="1">
    <location>
        <begin position="25"/>
        <end position="57"/>
    </location>
</feature>
<reference evidence="4 5" key="1">
    <citation type="submission" date="2024-06" db="EMBL/GenBank/DDBJ databases">
        <title>Genomic Encyclopedia of Type Strains, Phase IV (KMG-IV): sequencing the most valuable type-strain genomes for metagenomic binning, comparative biology and taxonomic classification.</title>
        <authorList>
            <person name="Goeker M."/>
        </authorList>
    </citation>
    <scope>NUCLEOTIDE SEQUENCE [LARGE SCALE GENOMIC DNA]</scope>
    <source>
        <strain evidence="4 5">DSM 100124</strain>
    </source>
</reference>
<gene>
    <name evidence="4" type="ORF">ABID52_003891</name>
</gene>
<organism evidence="4 5">
    <name type="scientific">Fictibacillus halophilus</name>
    <dbReference type="NCBI Taxonomy" id="1610490"/>
    <lineage>
        <taxon>Bacteria</taxon>
        <taxon>Bacillati</taxon>
        <taxon>Bacillota</taxon>
        <taxon>Bacilli</taxon>
        <taxon>Bacillales</taxon>
        <taxon>Fictibacillaceae</taxon>
        <taxon>Fictibacillus</taxon>
    </lineage>
</organism>
<feature type="domain" description="VWFA" evidence="3">
    <location>
        <begin position="155"/>
        <end position="343"/>
    </location>
</feature>
<evidence type="ECO:0000313" key="4">
    <source>
        <dbReference type="EMBL" id="MET3730250.1"/>
    </source>
</evidence>
<dbReference type="Gene3D" id="3.40.50.410">
    <property type="entry name" value="von Willebrand factor, type A domain"/>
    <property type="match status" value="1"/>
</dbReference>
<dbReference type="RefSeq" id="WP_198769386.1">
    <property type="nucleotide sequence ID" value="NZ_JAEACF010000004.1"/>
</dbReference>
<evidence type="ECO:0000256" key="1">
    <source>
        <dbReference type="SAM" id="MobiDB-lite"/>
    </source>
</evidence>
<sequence>MYKKLNIFLVITLFSILVACNNQEEAEHQQDSSKSNEEKSTIDERNKEEVNKLKDVPEPSKSLDEVLNYPVGRFAGLNFRASDEDKKRILKTFNEFPKLTDNTNEEVLDKYWANMVALYHEEYPSPDKVLEDIKVQSFGNPELEDERYHFKENLNVEIILDASGSMGGKIGNKTKMELAKESIKEFASNLPEGANVALRVYGHKGSGSDADKVLSCGSSELVYSMQKYNNESFSASLYKFQPAGWTPIALALNESKKDLSKYDSKTSTNIIYLVSDGIATCDDDPVDAGKLLAGSNIQPIVNILGFDIDHEGQKQLMQIAEASKGTYSSVNNGEQLTEQLDKAKKMAESWEEWKESANREAKSQYFDQEFEILSFSNDFAEAYLRENNNYRYTIRHLRDEGEISKKSWRYLDDKRIERFERMKQYRRDNKKQLESINEDNLKNVQEELKDMENKKPNS</sequence>
<dbReference type="SMART" id="SM00327">
    <property type="entry name" value="VWA"/>
    <property type="match status" value="1"/>
</dbReference>
<feature type="region of interest" description="Disordered" evidence="1">
    <location>
        <begin position="427"/>
        <end position="458"/>
    </location>
</feature>
<name>A0ABV2LNT8_9BACL</name>
<dbReference type="Pfam" id="PF00092">
    <property type="entry name" value="VWA"/>
    <property type="match status" value="1"/>
</dbReference>
<dbReference type="Proteomes" id="UP001549097">
    <property type="component" value="Unassembled WGS sequence"/>
</dbReference>
<protein>
    <submittedName>
        <fullName evidence="4">Ca-activated chloride channel family protein</fullName>
    </submittedName>
</protein>
<keyword evidence="2" id="KW-0732">Signal</keyword>
<dbReference type="PROSITE" id="PS50234">
    <property type="entry name" value="VWFA"/>
    <property type="match status" value="1"/>
</dbReference>
<proteinExistence type="predicted"/>
<evidence type="ECO:0000313" key="5">
    <source>
        <dbReference type="Proteomes" id="UP001549097"/>
    </source>
</evidence>
<comment type="caution">
    <text evidence="4">The sequence shown here is derived from an EMBL/GenBank/DDBJ whole genome shotgun (WGS) entry which is preliminary data.</text>
</comment>
<evidence type="ECO:0000256" key="2">
    <source>
        <dbReference type="SAM" id="SignalP"/>
    </source>
</evidence>
<dbReference type="InterPro" id="IPR002035">
    <property type="entry name" value="VWF_A"/>
</dbReference>
<dbReference type="EMBL" id="JBEPMP010000004">
    <property type="protein sequence ID" value="MET3730250.1"/>
    <property type="molecule type" value="Genomic_DNA"/>
</dbReference>
<feature type="signal peptide" evidence="2">
    <location>
        <begin position="1"/>
        <end position="19"/>
    </location>
</feature>
<dbReference type="SUPFAM" id="SSF53300">
    <property type="entry name" value="vWA-like"/>
    <property type="match status" value="1"/>
</dbReference>
<dbReference type="InterPro" id="IPR036465">
    <property type="entry name" value="vWFA_dom_sf"/>
</dbReference>